<name>A0ABW5RY87_9BACL</name>
<accession>A0ABW5RY87</accession>
<reference evidence="3" key="1">
    <citation type="journal article" date="2019" name="Int. J. Syst. Evol. Microbiol.">
        <title>The Global Catalogue of Microorganisms (GCM) 10K type strain sequencing project: providing services to taxonomists for standard genome sequencing and annotation.</title>
        <authorList>
            <consortium name="The Broad Institute Genomics Platform"/>
            <consortium name="The Broad Institute Genome Sequencing Center for Infectious Disease"/>
            <person name="Wu L."/>
            <person name="Ma J."/>
        </authorList>
    </citation>
    <scope>NUCLEOTIDE SEQUENCE [LARGE SCALE GENOMIC DNA]</scope>
    <source>
        <strain evidence="3">TISTR 2466</strain>
    </source>
</reference>
<protein>
    <submittedName>
        <fullName evidence="2">PH domain-containing protein</fullName>
    </submittedName>
</protein>
<gene>
    <name evidence="2" type="ORF">ACFSUE_02265</name>
</gene>
<dbReference type="Pfam" id="PF03703">
    <property type="entry name" value="bPH_2"/>
    <property type="match status" value="1"/>
</dbReference>
<sequence>MSEERTLLEFETYMFGIKGGNAGFLKMPKEKYELTNERLKITKQGLVSETRDDIELFKVKDITVRQKLKDKVLDIGDIELISADESKPKLVLRRIKSPHDVREKIRTAAKEAREAAGVSYRYDL</sequence>
<comment type="caution">
    <text evidence="2">The sequence shown here is derived from an EMBL/GenBank/DDBJ whole genome shotgun (WGS) entry which is preliminary data.</text>
</comment>
<dbReference type="InterPro" id="IPR005182">
    <property type="entry name" value="YdbS-like_PH"/>
</dbReference>
<proteinExistence type="predicted"/>
<evidence type="ECO:0000313" key="3">
    <source>
        <dbReference type="Proteomes" id="UP001597399"/>
    </source>
</evidence>
<dbReference type="EMBL" id="JBHUMQ010000003">
    <property type="protein sequence ID" value="MFD2692470.1"/>
    <property type="molecule type" value="Genomic_DNA"/>
</dbReference>
<dbReference type="RefSeq" id="WP_253059605.1">
    <property type="nucleotide sequence ID" value="NZ_JAMXWM010000004.1"/>
</dbReference>
<dbReference type="PANTHER" id="PTHR37938">
    <property type="entry name" value="BLL0215 PROTEIN"/>
    <property type="match status" value="1"/>
</dbReference>
<dbReference type="PANTHER" id="PTHR37938:SF1">
    <property type="entry name" value="BLL0215 PROTEIN"/>
    <property type="match status" value="1"/>
</dbReference>
<evidence type="ECO:0000259" key="1">
    <source>
        <dbReference type="Pfam" id="PF03703"/>
    </source>
</evidence>
<keyword evidence="3" id="KW-1185">Reference proteome</keyword>
<organism evidence="2 3">
    <name type="scientific">Sporolactobacillus shoreicorticis</name>
    <dbReference type="NCBI Taxonomy" id="1923877"/>
    <lineage>
        <taxon>Bacteria</taxon>
        <taxon>Bacillati</taxon>
        <taxon>Bacillota</taxon>
        <taxon>Bacilli</taxon>
        <taxon>Bacillales</taxon>
        <taxon>Sporolactobacillaceae</taxon>
        <taxon>Sporolactobacillus</taxon>
    </lineage>
</organism>
<feature type="domain" description="YdbS-like PH" evidence="1">
    <location>
        <begin position="31"/>
        <end position="105"/>
    </location>
</feature>
<dbReference type="Proteomes" id="UP001597399">
    <property type="component" value="Unassembled WGS sequence"/>
</dbReference>
<evidence type="ECO:0000313" key="2">
    <source>
        <dbReference type="EMBL" id="MFD2692470.1"/>
    </source>
</evidence>